<dbReference type="EMBL" id="JBHSML010000014">
    <property type="protein sequence ID" value="MFC5518601.1"/>
    <property type="molecule type" value="Genomic_DNA"/>
</dbReference>
<evidence type="ECO:0000313" key="3">
    <source>
        <dbReference type="EMBL" id="MFC5518601.1"/>
    </source>
</evidence>
<dbReference type="InterPro" id="IPR035901">
    <property type="entry name" value="GIY-YIG_endonuc_sf"/>
</dbReference>
<evidence type="ECO:0000313" key="4">
    <source>
        <dbReference type="Proteomes" id="UP001596150"/>
    </source>
</evidence>
<dbReference type="PANTHER" id="PTHR34477">
    <property type="entry name" value="UPF0213 PROTEIN YHBQ"/>
    <property type="match status" value="1"/>
</dbReference>
<keyword evidence="4" id="KW-1185">Reference proteome</keyword>
<protein>
    <submittedName>
        <fullName evidence="3">GIY-YIG nuclease family protein</fullName>
    </submittedName>
</protein>
<dbReference type="RefSeq" id="WP_266344631.1">
    <property type="nucleotide sequence ID" value="NZ_JAPKNH010000005.1"/>
</dbReference>
<gene>
    <name evidence="3" type="ORF">ACFPP9_22700</name>
</gene>
<reference evidence="4" key="1">
    <citation type="journal article" date="2019" name="Int. J. Syst. Evol. Microbiol.">
        <title>The Global Catalogue of Microorganisms (GCM) 10K type strain sequencing project: providing services to taxonomists for standard genome sequencing and annotation.</title>
        <authorList>
            <consortium name="The Broad Institute Genomics Platform"/>
            <consortium name="The Broad Institute Genome Sequencing Center for Infectious Disease"/>
            <person name="Wu L."/>
            <person name="Ma J."/>
        </authorList>
    </citation>
    <scope>NUCLEOTIDE SEQUENCE [LARGE SCALE GENOMIC DNA]</scope>
    <source>
        <strain evidence="4">KACC 12633</strain>
    </source>
</reference>
<comment type="caution">
    <text evidence="3">The sequence shown here is derived from an EMBL/GenBank/DDBJ whole genome shotgun (WGS) entry which is preliminary data.</text>
</comment>
<dbReference type="SUPFAM" id="SSF82771">
    <property type="entry name" value="GIY-YIG endonuclease"/>
    <property type="match status" value="1"/>
</dbReference>
<dbReference type="PROSITE" id="PS50164">
    <property type="entry name" value="GIY_YIG"/>
    <property type="match status" value="1"/>
</dbReference>
<dbReference type="PANTHER" id="PTHR34477:SF1">
    <property type="entry name" value="UPF0213 PROTEIN YHBQ"/>
    <property type="match status" value="1"/>
</dbReference>
<dbReference type="Pfam" id="PF01541">
    <property type="entry name" value="GIY-YIG"/>
    <property type="match status" value="1"/>
</dbReference>
<name>A0ABW0Q159_9HYPH</name>
<feature type="domain" description="GIY-YIG" evidence="2">
    <location>
        <begin position="1"/>
        <end position="78"/>
    </location>
</feature>
<sequence length="99" mass="11203">MGASVYMLRCADGSYYVGSTAAEDKQRRLLEHQSGAHRGYTFSRRPVELVWAEDFERITDARAAERQLKGWSRAKKDALVLGDWTLVQQLAKRPGARSC</sequence>
<organism evidence="3 4">
    <name type="scientific">Kaistia terrae</name>
    <dbReference type="NCBI Taxonomy" id="537017"/>
    <lineage>
        <taxon>Bacteria</taxon>
        <taxon>Pseudomonadati</taxon>
        <taxon>Pseudomonadota</taxon>
        <taxon>Alphaproteobacteria</taxon>
        <taxon>Hyphomicrobiales</taxon>
        <taxon>Kaistiaceae</taxon>
        <taxon>Kaistia</taxon>
    </lineage>
</organism>
<dbReference type="Gene3D" id="3.40.1440.10">
    <property type="entry name" value="GIY-YIG endonuclease"/>
    <property type="match status" value="1"/>
</dbReference>
<evidence type="ECO:0000256" key="1">
    <source>
        <dbReference type="ARBA" id="ARBA00007435"/>
    </source>
</evidence>
<accession>A0ABW0Q159</accession>
<dbReference type="CDD" id="cd10456">
    <property type="entry name" value="GIY-YIG_UPF0213"/>
    <property type="match status" value="1"/>
</dbReference>
<dbReference type="Proteomes" id="UP001596150">
    <property type="component" value="Unassembled WGS sequence"/>
</dbReference>
<evidence type="ECO:0000259" key="2">
    <source>
        <dbReference type="PROSITE" id="PS50164"/>
    </source>
</evidence>
<dbReference type="InterPro" id="IPR000305">
    <property type="entry name" value="GIY-YIG_endonuc"/>
</dbReference>
<proteinExistence type="inferred from homology"/>
<comment type="similarity">
    <text evidence="1">Belongs to the UPF0213 family.</text>
</comment>
<dbReference type="InterPro" id="IPR050190">
    <property type="entry name" value="UPF0213_domain"/>
</dbReference>